<evidence type="ECO:0000259" key="1">
    <source>
        <dbReference type="PROSITE" id="PS51085"/>
    </source>
</evidence>
<feature type="domain" description="2Fe-2S ferredoxin-type" evidence="1">
    <location>
        <begin position="4"/>
        <end position="86"/>
    </location>
</feature>
<dbReference type="SUPFAM" id="SSF54292">
    <property type="entry name" value="2Fe-2S ferredoxin-like"/>
    <property type="match status" value="1"/>
</dbReference>
<sequence length="86" mass="9811">MNYSTIEIVNNKTIIYKQSISLLSILNKHNIHIGYQCKSGYCGTCRIQIIKGRVHYLIKQPIAALFKKNEIFPCCCIPNGNIIIKI</sequence>
<proteinExistence type="predicted"/>
<dbReference type="RefSeq" id="WP_158348455.1">
    <property type="nucleotide sequence ID" value="NZ_CP042427.1"/>
</dbReference>
<organism evidence="2 3">
    <name type="scientific">Buchnera aphidicola</name>
    <name type="common">Aphis fabae</name>
    <dbReference type="NCBI Taxonomy" id="571430"/>
    <lineage>
        <taxon>Bacteria</taxon>
        <taxon>Pseudomonadati</taxon>
        <taxon>Pseudomonadota</taxon>
        <taxon>Gammaproteobacteria</taxon>
        <taxon>Enterobacterales</taxon>
        <taxon>Erwiniaceae</taxon>
        <taxon>Buchnera</taxon>
    </lineage>
</organism>
<dbReference type="InterPro" id="IPR036010">
    <property type="entry name" value="2Fe-2S_ferredoxin-like_sf"/>
</dbReference>
<dbReference type="CDD" id="cd00207">
    <property type="entry name" value="fer2"/>
    <property type="match status" value="1"/>
</dbReference>
<accession>A0A5J6ZBW8</accession>
<gene>
    <name evidence="2" type="ORF">FQV33_02935</name>
</gene>
<dbReference type="InterPro" id="IPR012675">
    <property type="entry name" value="Beta-grasp_dom_sf"/>
</dbReference>
<dbReference type="InterPro" id="IPR006058">
    <property type="entry name" value="2Fe2S_fd_BS"/>
</dbReference>
<name>A0A5J6ZBW8_9GAMM</name>
<reference evidence="2 3" key="1">
    <citation type="submission" date="2019-07" db="EMBL/GenBank/DDBJ databases">
        <title>Buchnera limit thermal tolerance of host aphids.</title>
        <authorList>
            <person name="Zhang B."/>
            <person name="Moran N."/>
        </authorList>
    </citation>
    <scope>NUCLEOTIDE SEQUENCE [LARGE SCALE GENOMIC DNA]</scope>
    <source>
        <strain evidence="2 3">Afa-UT1</strain>
    </source>
</reference>
<dbReference type="OrthoDB" id="9806195at2"/>
<dbReference type="PROSITE" id="PS51085">
    <property type="entry name" value="2FE2S_FER_2"/>
    <property type="match status" value="1"/>
</dbReference>
<dbReference type="AlphaFoldDB" id="A0A5J6ZBW8"/>
<dbReference type="InterPro" id="IPR001041">
    <property type="entry name" value="2Fe-2S_ferredoxin-type"/>
</dbReference>
<dbReference type="NCBIfam" id="NF007985">
    <property type="entry name" value="PRK10713.1"/>
    <property type="match status" value="1"/>
</dbReference>
<dbReference type="GO" id="GO:0051537">
    <property type="term" value="F:2 iron, 2 sulfur cluster binding"/>
    <property type="evidence" value="ECO:0007669"/>
    <property type="project" value="InterPro"/>
</dbReference>
<dbReference type="Gene3D" id="3.10.20.30">
    <property type="match status" value="1"/>
</dbReference>
<evidence type="ECO:0000313" key="2">
    <source>
        <dbReference type="EMBL" id="QFQ32910.1"/>
    </source>
</evidence>
<dbReference type="PROSITE" id="PS00197">
    <property type="entry name" value="2FE2S_FER_1"/>
    <property type="match status" value="1"/>
</dbReference>
<dbReference type="EMBL" id="CP042427">
    <property type="protein sequence ID" value="QFQ32910.1"/>
    <property type="molecule type" value="Genomic_DNA"/>
</dbReference>
<evidence type="ECO:0000313" key="3">
    <source>
        <dbReference type="Proteomes" id="UP000325981"/>
    </source>
</evidence>
<dbReference type="Pfam" id="PF00111">
    <property type="entry name" value="Fer2"/>
    <property type="match status" value="1"/>
</dbReference>
<protein>
    <submittedName>
        <fullName evidence="2">2Fe-2S ferredoxin-like protein</fullName>
    </submittedName>
</protein>
<dbReference type="Proteomes" id="UP000325981">
    <property type="component" value="Chromosome"/>
</dbReference>